<feature type="region of interest" description="Disordered" evidence="1">
    <location>
        <begin position="38"/>
        <end position="80"/>
    </location>
</feature>
<accession>A0AAD9A2K8</accession>
<name>A0AAD9A2K8_9PEZI</name>
<feature type="compositionally biased region" description="Polar residues" evidence="1">
    <location>
        <begin position="55"/>
        <end position="80"/>
    </location>
</feature>
<reference evidence="2" key="1">
    <citation type="submission" date="2023-01" db="EMBL/GenBank/DDBJ databases">
        <title>Colletotrichum chrysophilum M932 genome sequence.</title>
        <authorList>
            <person name="Baroncelli R."/>
        </authorList>
    </citation>
    <scope>NUCLEOTIDE SEQUENCE</scope>
    <source>
        <strain evidence="2">M932</strain>
    </source>
</reference>
<gene>
    <name evidence="2" type="ORF">CCHR01_17396</name>
</gene>
<proteinExistence type="predicted"/>
<dbReference type="EMBL" id="JAQOWY010000607">
    <property type="protein sequence ID" value="KAK1839975.1"/>
    <property type="molecule type" value="Genomic_DNA"/>
</dbReference>
<dbReference type="AlphaFoldDB" id="A0AAD9A2K8"/>
<evidence type="ECO:0000313" key="3">
    <source>
        <dbReference type="Proteomes" id="UP001243330"/>
    </source>
</evidence>
<protein>
    <submittedName>
        <fullName evidence="2">Uncharacterized protein</fullName>
    </submittedName>
</protein>
<evidence type="ECO:0000256" key="1">
    <source>
        <dbReference type="SAM" id="MobiDB-lite"/>
    </source>
</evidence>
<organism evidence="2 3">
    <name type="scientific">Colletotrichum chrysophilum</name>
    <dbReference type="NCBI Taxonomy" id="1836956"/>
    <lineage>
        <taxon>Eukaryota</taxon>
        <taxon>Fungi</taxon>
        <taxon>Dikarya</taxon>
        <taxon>Ascomycota</taxon>
        <taxon>Pezizomycotina</taxon>
        <taxon>Sordariomycetes</taxon>
        <taxon>Hypocreomycetidae</taxon>
        <taxon>Glomerellales</taxon>
        <taxon>Glomerellaceae</taxon>
        <taxon>Colletotrichum</taxon>
        <taxon>Colletotrichum gloeosporioides species complex</taxon>
    </lineage>
</organism>
<sequence length="80" mass="8672">MHQLHPPQNRTAFNIAEPWPESSIASLTASGGTAVCSGDDINSNTTRMRPKTTRSKWQTSNLKTISRSSPSTTLTIELSA</sequence>
<comment type="caution">
    <text evidence="2">The sequence shown here is derived from an EMBL/GenBank/DDBJ whole genome shotgun (WGS) entry which is preliminary data.</text>
</comment>
<dbReference type="Proteomes" id="UP001243330">
    <property type="component" value="Unassembled WGS sequence"/>
</dbReference>
<keyword evidence="3" id="KW-1185">Reference proteome</keyword>
<evidence type="ECO:0000313" key="2">
    <source>
        <dbReference type="EMBL" id="KAK1839975.1"/>
    </source>
</evidence>